<dbReference type="PANTHER" id="PTHR30023">
    <property type="entry name" value="D-ALANYL-D-ALANINE CARBOXYPEPTIDASE"/>
    <property type="match status" value="1"/>
</dbReference>
<organism evidence="5 6">
    <name type="scientific">Microcella alkaliphila</name>
    <dbReference type="NCBI Taxonomy" id="279828"/>
    <lineage>
        <taxon>Bacteria</taxon>
        <taxon>Bacillati</taxon>
        <taxon>Actinomycetota</taxon>
        <taxon>Actinomycetes</taxon>
        <taxon>Micrococcales</taxon>
        <taxon>Microbacteriaceae</taxon>
        <taxon>Microcella</taxon>
    </lineage>
</organism>
<dbReference type="Pfam" id="PF02113">
    <property type="entry name" value="Peptidase_S13"/>
    <property type="match status" value="2"/>
</dbReference>
<dbReference type="Proteomes" id="UP000218965">
    <property type="component" value="Chromosome"/>
</dbReference>
<dbReference type="InterPro" id="IPR000667">
    <property type="entry name" value="Peptidase_S13"/>
</dbReference>
<evidence type="ECO:0000256" key="4">
    <source>
        <dbReference type="SAM" id="Phobius"/>
    </source>
</evidence>
<evidence type="ECO:0000256" key="1">
    <source>
        <dbReference type="ARBA" id="ARBA00006096"/>
    </source>
</evidence>
<evidence type="ECO:0000256" key="2">
    <source>
        <dbReference type="ARBA" id="ARBA00022801"/>
    </source>
</evidence>
<evidence type="ECO:0000313" key="5">
    <source>
        <dbReference type="EMBL" id="BAU33215.1"/>
    </source>
</evidence>
<sequence length="498" mass="51871">MTDREQPRTRRAARPERDGFAVWVRRHTVAVTATGLSLVFALLATGAIVVGVAVGEERASAAVALEQEVEPEAEPEPEPEAEPDPRPVPDELVPPSPLRTCTIASQAADPRLGQFQAHVIDIATGDTLFDRNGDVAQPAASNMKVLTAAAALAALGPDYRLTTRVVAGDEPGTVVLIGGGDVTLSALPPGEESFYPGAPKLADLAAQTVAAYAAANPDEPAITRVLLDTSYFLDEDRWDSSWNRSLQTIGYASEVTALQVDADRANPRAQESPRSTDPVGRAGQAFAQALAGAGNPGGAPAFERGAAGGGGQLAAVRSQPMAQLMERMVLDSDNSLADSIGRVISRHYGLGGTAASLTPAFVQALRVYGIPTDGIVVRDASGLSNLNQIPPVYLAHLFTVIERSPELQVITRSLPVAGQSGTLRTRFGGANSSAAGHVTAKTGWIDNVFTLSGLMTASDGSRIAFSLYALGPVNFSAREALDTVTTAIHGCGDNLANI</sequence>
<dbReference type="NCBIfam" id="TIGR00666">
    <property type="entry name" value="PBP4"/>
    <property type="match status" value="1"/>
</dbReference>
<reference evidence="5 6" key="2">
    <citation type="submission" date="2016-01" db="EMBL/GenBank/DDBJ databases">
        <title>Microcella alkaliphila JAM AC0309 whole genome shotgun sequence.</title>
        <authorList>
            <person name="Kurata A."/>
            <person name="Hirose Y."/>
            <person name="Kishimoto N."/>
            <person name="Kobayashi T."/>
        </authorList>
    </citation>
    <scope>NUCLEOTIDE SEQUENCE [LARGE SCALE GENOMIC DNA]</scope>
    <source>
        <strain evidence="5 6">JAM AC0309</strain>
    </source>
</reference>
<name>A0A0U5BG55_9MICO</name>
<dbReference type="AlphaFoldDB" id="A0A0U5BG55"/>
<keyword evidence="5" id="KW-0645">Protease</keyword>
<keyword evidence="4" id="KW-0812">Transmembrane</keyword>
<dbReference type="RefSeq" id="WP_096422907.1">
    <property type="nucleotide sequence ID" value="NZ_AP017315.1"/>
</dbReference>
<accession>A0A0U5BG55</accession>
<dbReference type="KEGG" id="malk:MalAC0309_2373"/>
<reference evidence="6" key="1">
    <citation type="submission" date="2015-12" db="EMBL/GenBank/DDBJ databases">
        <authorList>
            <person name="Shamseldin A."/>
            <person name="Moawad H."/>
            <person name="Abd El-Rahim W.M."/>
            <person name="Sadowsky M.J."/>
        </authorList>
    </citation>
    <scope>NUCLEOTIDE SEQUENCE [LARGE SCALE GENOMIC DNA]</scope>
    <source>
        <strain evidence="6">JAM AC0309</strain>
    </source>
</reference>
<dbReference type="EMBL" id="AP017315">
    <property type="protein sequence ID" value="BAU33215.1"/>
    <property type="molecule type" value="Genomic_DNA"/>
</dbReference>
<feature type="region of interest" description="Disordered" evidence="3">
    <location>
        <begin position="65"/>
        <end position="93"/>
    </location>
</feature>
<keyword evidence="4" id="KW-0472">Membrane</keyword>
<keyword evidence="5" id="KW-0121">Carboxypeptidase</keyword>
<dbReference type="PANTHER" id="PTHR30023:SF0">
    <property type="entry name" value="PENICILLIN-SENSITIVE CARBOXYPEPTIDASE A"/>
    <property type="match status" value="1"/>
</dbReference>
<feature type="transmembrane region" description="Helical" evidence="4">
    <location>
        <begin position="29"/>
        <end position="54"/>
    </location>
</feature>
<dbReference type="GO" id="GO:0004185">
    <property type="term" value="F:serine-type carboxypeptidase activity"/>
    <property type="evidence" value="ECO:0007669"/>
    <property type="project" value="InterPro"/>
</dbReference>
<dbReference type="OrthoDB" id="56883at2"/>
<dbReference type="Gene3D" id="3.40.710.10">
    <property type="entry name" value="DD-peptidase/beta-lactamase superfamily"/>
    <property type="match status" value="2"/>
</dbReference>
<dbReference type="InterPro" id="IPR012338">
    <property type="entry name" value="Beta-lactam/transpept-like"/>
</dbReference>
<evidence type="ECO:0000313" key="6">
    <source>
        <dbReference type="Proteomes" id="UP000218965"/>
    </source>
</evidence>
<comment type="similarity">
    <text evidence="1">Belongs to the peptidase S13 family.</text>
</comment>
<protein>
    <submittedName>
        <fullName evidence="5">D-alanyl-D-alanine carboxypeptidase/D-alanyl-D-a lanine-endopeptidase</fullName>
    </submittedName>
</protein>
<evidence type="ECO:0000256" key="3">
    <source>
        <dbReference type="SAM" id="MobiDB-lite"/>
    </source>
</evidence>
<dbReference type="GO" id="GO:0006508">
    <property type="term" value="P:proteolysis"/>
    <property type="evidence" value="ECO:0007669"/>
    <property type="project" value="InterPro"/>
</dbReference>
<dbReference type="PRINTS" id="PR00922">
    <property type="entry name" value="DADACBPTASE3"/>
</dbReference>
<keyword evidence="4" id="KW-1133">Transmembrane helix</keyword>
<feature type="compositionally biased region" description="Acidic residues" evidence="3">
    <location>
        <begin position="67"/>
        <end position="82"/>
    </location>
</feature>
<keyword evidence="2" id="KW-0378">Hydrolase</keyword>
<proteinExistence type="inferred from homology"/>
<gene>
    <name evidence="5" type="ORF">MalAC0309_2373</name>
</gene>
<dbReference type="SUPFAM" id="SSF56601">
    <property type="entry name" value="beta-lactamase/transpeptidase-like"/>
    <property type="match status" value="1"/>
</dbReference>
<dbReference type="GO" id="GO:0000270">
    <property type="term" value="P:peptidoglycan metabolic process"/>
    <property type="evidence" value="ECO:0007669"/>
    <property type="project" value="TreeGrafter"/>
</dbReference>